<comment type="similarity">
    <text evidence="2 4">Belongs to the Nudix hydrolase family.</text>
</comment>
<dbReference type="InterPro" id="IPR000086">
    <property type="entry name" value="NUDIX_hydrolase_dom"/>
</dbReference>
<dbReference type="InterPro" id="IPR020476">
    <property type="entry name" value="Nudix_hydrolase"/>
</dbReference>
<dbReference type="PANTHER" id="PTHR43046">
    <property type="entry name" value="GDP-MANNOSE MANNOSYL HYDROLASE"/>
    <property type="match status" value="1"/>
</dbReference>
<evidence type="ECO:0000256" key="2">
    <source>
        <dbReference type="ARBA" id="ARBA00005582"/>
    </source>
</evidence>
<evidence type="ECO:0000256" key="3">
    <source>
        <dbReference type="ARBA" id="ARBA00022801"/>
    </source>
</evidence>
<dbReference type="InterPro" id="IPR020084">
    <property type="entry name" value="NUDIX_hydrolase_CS"/>
</dbReference>
<feature type="domain" description="Nudix hydrolase" evidence="5">
    <location>
        <begin position="11"/>
        <end position="149"/>
    </location>
</feature>
<dbReference type="Pfam" id="PF00293">
    <property type="entry name" value="NUDIX"/>
    <property type="match status" value="1"/>
</dbReference>
<evidence type="ECO:0000259" key="5">
    <source>
        <dbReference type="PROSITE" id="PS51462"/>
    </source>
</evidence>
<protein>
    <submittedName>
        <fullName evidence="6">Nudix hydrolase family protein</fullName>
    </submittedName>
</protein>
<accession>A0A6J4PVF3</accession>
<comment type="cofactor">
    <cofactor evidence="1">
        <name>Mg(2+)</name>
        <dbReference type="ChEBI" id="CHEBI:18420"/>
    </cofactor>
</comment>
<dbReference type="InterPro" id="IPR015797">
    <property type="entry name" value="NUDIX_hydrolase-like_dom_sf"/>
</dbReference>
<dbReference type="AlphaFoldDB" id="A0A6J4PVF3"/>
<dbReference type="EMBL" id="CADCUW010000346">
    <property type="protein sequence ID" value="CAA9425617.1"/>
    <property type="molecule type" value="Genomic_DNA"/>
</dbReference>
<reference evidence="6" key="1">
    <citation type="submission" date="2020-02" db="EMBL/GenBank/DDBJ databases">
        <authorList>
            <person name="Meier V. D."/>
        </authorList>
    </citation>
    <scope>NUCLEOTIDE SEQUENCE</scope>
    <source>
        <strain evidence="6">AVDCRST_MAG01</strain>
    </source>
</reference>
<dbReference type="PANTHER" id="PTHR43046:SF16">
    <property type="entry name" value="ADP-RIBOSE PYROPHOSPHATASE YJHB-RELATED"/>
    <property type="match status" value="1"/>
</dbReference>
<evidence type="ECO:0000256" key="4">
    <source>
        <dbReference type="RuleBase" id="RU003476"/>
    </source>
</evidence>
<keyword evidence="3 4" id="KW-0378">Hydrolase</keyword>
<dbReference type="PROSITE" id="PS00893">
    <property type="entry name" value="NUDIX_BOX"/>
    <property type="match status" value="1"/>
</dbReference>
<sequence>MGKNHSLSGMDFGVRVAAVIGRGDSLLLVRHQKPDRDPYWVLPGGRLEPGETIPECAAREVTEETGLRTEFSGVLYVGEFLREGRHTVDVTVRMIPEDGAEASLGSDPEVAPDAEPTLRELRWVGAGELPGIGLLPASLKDRLLRDAPDDWTADEVYLEGGRR</sequence>
<dbReference type="GO" id="GO:0016787">
    <property type="term" value="F:hydrolase activity"/>
    <property type="evidence" value="ECO:0007669"/>
    <property type="project" value="UniProtKB-KW"/>
</dbReference>
<organism evidence="6">
    <name type="scientific">uncultured Rubrobacteraceae bacterium</name>
    <dbReference type="NCBI Taxonomy" id="349277"/>
    <lineage>
        <taxon>Bacteria</taxon>
        <taxon>Bacillati</taxon>
        <taxon>Actinomycetota</taxon>
        <taxon>Rubrobacteria</taxon>
        <taxon>Rubrobacterales</taxon>
        <taxon>Rubrobacteraceae</taxon>
        <taxon>environmental samples</taxon>
    </lineage>
</organism>
<dbReference type="Gene3D" id="3.90.79.10">
    <property type="entry name" value="Nucleoside Triphosphate Pyrophosphohydrolase"/>
    <property type="match status" value="1"/>
</dbReference>
<evidence type="ECO:0000313" key="6">
    <source>
        <dbReference type="EMBL" id="CAA9425617.1"/>
    </source>
</evidence>
<dbReference type="PROSITE" id="PS51462">
    <property type="entry name" value="NUDIX"/>
    <property type="match status" value="1"/>
</dbReference>
<gene>
    <name evidence="6" type="ORF">AVDCRST_MAG01-01-2566</name>
</gene>
<evidence type="ECO:0000256" key="1">
    <source>
        <dbReference type="ARBA" id="ARBA00001946"/>
    </source>
</evidence>
<name>A0A6J4PVF3_9ACTN</name>
<dbReference type="PRINTS" id="PR00502">
    <property type="entry name" value="NUDIXFAMILY"/>
</dbReference>
<dbReference type="SUPFAM" id="SSF55811">
    <property type="entry name" value="Nudix"/>
    <property type="match status" value="1"/>
</dbReference>
<proteinExistence type="inferred from homology"/>